<feature type="compositionally biased region" description="Basic and acidic residues" evidence="1">
    <location>
        <begin position="38"/>
        <end position="54"/>
    </location>
</feature>
<protein>
    <submittedName>
        <fullName evidence="2">Uncharacterized protein</fullName>
    </submittedName>
</protein>
<proteinExistence type="predicted"/>
<dbReference type="KEGG" id="kco:BWI95_01950"/>
<evidence type="ECO:0000313" key="2">
    <source>
        <dbReference type="EMBL" id="APZ03921.1"/>
    </source>
</evidence>
<keyword evidence="3" id="KW-1185">Reference proteome</keyword>
<reference evidence="2 3" key="1">
    <citation type="submission" date="2017-01" db="EMBL/GenBank/DDBJ databases">
        <authorList>
            <person name="Cao J.-M."/>
        </authorList>
    </citation>
    <scope>NUCLEOTIDE SEQUENCE [LARGE SCALE GENOMIC DNA]</scope>
    <source>
        <strain evidence="2 3">888-76</strain>
    </source>
</reference>
<accession>A0A807LCJ5</accession>
<name>A0A807LCJ5_9ENTR</name>
<dbReference type="AlphaFoldDB" id="A0A807LCJ5"/>
<sequence>MNCCCRRPEDIKEELPAKTQQFIYPYIKPILLCDESEEAHSEVGNDDACGKTDSPESCVTEY</sequence>
<dbReference type="Proteomes" id="UP000187148">
    <property type="component" value="Chromosome"/>
</dbReference>
<dbReference type="EMBL" id="CP019445">
    <property type="protein sequence ID" value="APZ03921.1"/>
    <property type="molecule type" value="Genomic_DNA"/>
</dbReference>
<organism evidence="2 3">
    <name type="scientific">Kosakonia cowanii JCM 10956 = DSM 18146</name>
    <dbReference type="NCBI Taxonomy" id="1300165"/>
    <lineage>
        <taxon>Bacteria</taxon>
        <taxon>Pseudomonadati</taxon>
        <taxon>Pseudomonadota</taxon>
        <taxon>Gammaproteobacteria</taxon>
        <taxon>Enterobacterales</taxon>
        <taxon>Enterobacteriaceae</taxon>
        <taxon>Kosakonia</taxon>
    </lineage>
</organism>
<gene>
    <name evidence="2" type="ORF">BWI95_01950</name>
</gene>
<evidence type="ECO:0000313" key="3">
    <source>
        <dbReference type="Proteomes" id="UP000187148"/>
    </source>
</evidence>
<feature type="region of interest" description="Disordered" evidence="1">
    <location>
        <begin position="38"/>
        <end position="62"/>
    </location>
</feature>
<evidence type="ECO:0000256" key="1">
    <source>
        <dbReference type="SAM" id="MobiDB-lite"/>
    </source>
</evidence>